<accession>A0A1G8WBX0</accession>
<feature type="chain" id="PRO_5011478395" description="DUF305 domain-containing protein" evidence="1">
    <location>
        <begin position="44"/>
        <end position="198"/>
    </location>
</feature>
<protein>
    <recommendedName>
        <fullName evidence="4">DUF305 domain-containing protein</fullName>
    </recommendedName>
</protein>
<organism evidence="2 3">
    <name type="scientific">Streptomyces indicus</name>
    <dbReference type="NCBI Taxonomy" id="417292"/>
    <lineage>
        <taxon>Bacteria</taxon>
        <taxon>Bacillati</taxon>
        <taxon>Actinomycetota</taxon>
        <taxon>Actinomycetes</taxon>
        <taxon>Kitasatosporales</taxon>
        <taxon>Streptomycetaceae</taxon>
        <taxon>Streptomyces</taxon>
    </lineage>
</organism>
<reference evidence="2 3" key="1">
    <citation type="submission" date="2016-10" db="EMBL/GenBank/DDBJ databases">
        <authorList>
            <person name="de Groot N.N."/>
        </authorList>
    </citation>
    <scope>NUCLEOTIDE SEQUENCE [LARGE SCALE GENOMIC DNA]</scope>
    <source>
        <strain evidence="2 3">CGMCC 4.5727</strain>
    </source>
</reference>
<sequence>MEVFSLYPYVSRSRPMRRSPLCALALAALLPLGCTVLTAPAAAAEPVSSVSSVIRTADASAPEDDPQAQAARQEQARSVLARGLAVYAPHLTAPQRAELADHLVARVLVPAARDPRTGALLAKVRPLAALTRQDVQQGTAVFRELLHTAAADPGAGAQVRETTAGLERDLVNALGLMAVFADALADLSPAASAPLVSR</sequence>
<dbReference type="AlphaFoldDB" id="A0A1G8WBX0"/>
<proteinExistence type="predicted"/>
<evidence type="ECO:0008006" key="4">
    <source>
        <dbReference type="Google" id="ProtNLM"/>
    </source>
</evidence>
<name>A0A1G8WBX0_9ACTN</name>
<evidence type="ECO:0000256" key="1">
    <source>
        <dbReference type="SAM" id="SignalP"/>
    </source>
</evidence>
<dbReference type="EMBL" id="FNFF01000002">
    <property type="protein sequence ID" value="SDJ75701.1"/>
    <property type="molecule type" value="Genomic_DNA"/>
</dbReference>
<evidence type="ECO:0000313" key="2">
    <source>
        <dbReference type="EMBL" id="SDJ75701.1"/>
    </source>
</evidence>
<evidence type="ECO:0000313" key="3">
    <source>
        <dbReference type="Proteomes" id="UP000199155"/>
    </source>
</evidence>
<keyword evidence="1" id="KW-0732">Signal</keyword>
<dbReference type="STRING" id="417292.SAMN05421806_102361"/>
<keyword evidence="3" id="KW-1185">Reference proteome</keyword>
<gene>
    <name evidence="2" type="ORF">SAMN05421806_102361</name>
</gene>
<dbReference type="Proteomes" id="UP000199155">
    <property type="component" value="Unassembled WGS sequence"/>
</dbReference>
<feature type="signal peptide" evidence="1">
    <location>
        <begin position="1"/>
        <end position="43"/>
    </location>
</feature>